<evidence type="ECO:0008006" key="4">
    <source>
        <dbReference type="Google" id="ProtNLM"/>
    </source>
</evidence>
<gene>
    <name evidence="2" type="ORF">EK0264_16535</name>
</gene>
<dbReference type="Proteomes" id="UP000463857">
    <property type="component" value="Chromosome"/>
</dbReference>
<organism evidence="2 3">
    <name type="scientific">Epidermidibacterium keratini</name>
    <dbReference type="NCBI Taxonomy" id="1891644"/>
    <lineage>
        <taxon>Bacteria</taxon>
        <taxon>Bacillati</taxon>
        <taxon>Actinomycetota</taxon>
        <taxon>Actinomycetes</taxon>
        <taxon>Sporichthyales</taxon>
        <taxon>Sporichthyaceae</taxon>
        <taxon>Epidermidibacterium</taxon>
    </lineage>
</organism>
<keyword evidence="1" id="KW-1133">Transmembrane helix</keyword>
<keyword evidence="1" id="KW-0812">Transmembrane</keyword>
<dbReference type="KEGG" id="eke:EK0264_16535"/>
<dbReference type="OrthoDB" id="3831145at2"/>
<dbReference type="EMBL" id="CP047156">
    <property type="protein sequence ID" value="QHC01731.1"/>
    <property type="molecule type" value="Genomic_DNA"/>
</dbReference>
<name>A0A7L4YR60_9ACTN</name>
<reference evidence="2 3" key="1">
    <citation type="journal article" date="2018" name="Int. J. Syst. Evol. Microbiol.">
        <title>Epidermidibacterium keratini gen. nov., sp. nov., a member of the family Sporichthyaceae, isolated from keratin epidermis.</title>
        <authorList>
            <person name="Lee D.G."/>
            <person name="Trujillo M.E."/>
            <person name="Kang S."/>
            <person name="Nam J.J."/>
            <person name="Kim Y.J."/>
        </authorList>
    </citation>
    <scope>NUCLEOTIDE SEQUENCE [LARGE SCALE GENOMIC DNA]</scope>
    <source>
        <strain evidence="2 3">EPI-7</strain>
    </source>
</reference>
<evidence type="ECO:0000313" key="3">
    <source>
        <dbReference type="Proteomes" id="UP000463857"/>
    </source>
</evidence>
<proteinExistence type="predicted"/>
<evidence type="ECO:0000256" key="1">
    <source>
        <dbReference type="SAM" id="Phobius"/>
    </source>
</evidence>
<dbReference type="RefSeq" id="WP_159546866.1">
    <property type="nucleotide sequence ID" value="NZ_CP047156.1"/>
</dbReference>
<keyword evidence="1" id="KW-0472">Membrane</keyword>
<accession>A0A7L4YR60</accession>
<keyword evidence="3" id="KW-1185">Reference proteome</keyword>
<feature type="transmembrane region" description="Helical" evidence="1">
    <location>
        <begin position="29"/>
        <end position="46"/>
    </location>
</feature>
<feature type="transmembrane region" description="Helical" evidence="1">
    <location>
        <begin position="72"/>
        <end position="93"/>
    </location>
</feature>
<protein>
    <recommendedName>
        <fullName evidence="4">DUF2569 family protein</fullName>
    </recommendedName>
</protein>
<dbReference type="AlphaFoldDB" id="A0A7L4YR60"/>
<evidence type="ECO:0000313" key="2">
    <source>
        <dbReference type="EMBL" id="QHC01731.1"/>
    </source>
</evidence>
<dbReference type="InParanoid" id="A0A7L4YR60"/>
<sequence>MTEPYPYSPPPAPEAPPQQPATIAQAVRLMYVAMGITLVLSLIGLLDLDQSIADARSQVGDDTMSDDTIRTIFWVSFVLTLAITIGLWAWMAIKIGQGRAWARVLGTVFYGLSAAGFVLSLIGAGFVGTAGAGGPLGLAINAAIFALQTYIVVLIWRRESTAYIDAVSAYRLRSRGL</sequence>
<feature type="transmembrane region" description="Helical" evidence="1">
    <location>
        <begin position="136"/>
        <end position="156"/>
    </location>
</feature>
<feature type="transmembrane region" description="Helical" evidence="1">
    <location>
        <begin position="105"/>
        <end position="130"/>
    </location>
</feature>